<dbReference type="Proteomes" id="UP001143463">
    <property type="component" value="Unassembled WGS sequence"/>
</dbReference>
<dbReference type="RefSeq" id="WP_037041357.1">
    <property type="nucleotide sequence ID" value="NZ_BAAAUZ010000055.1"/>
</dbReference>
<dbReference type="InterPro" id="IPR009351">
    <property type="entry name" value="AlkZ-like"/>
</dbReference>
<sequence>MALPSISADRRRARLVARHRLAPATRTDDVPRIVDDLVGLHSTDPVTVYLSAATRMAHPDLGTVERALYEDRSLLRHHAMRRTLWVFGPHHARLAHHAATVDVAAVQRRNLHRQLTAGGYADPDATIADARGRIRELLLAEGPLPAREIGLRLPELTTPVPIEATTQSLHSRVLLVMGFDGEVLRARPTGTWINGQYRWAAADAWVPGGLGEPLPKREAAAGLARAYLRAFGPATRDDLRWWAGWTVATTKAALTDVGAVETDAGLVLPDDVDAVEPQPSVALLPGLDPTTMGWKQRDHYLDPALTPHLFDRNGNGGPTVWVDGAIVGGWVQRKDGTIALKLLADVGAEARAQVDAAAHALEALLGEVRFTVRFPAPMAAELLA</sequence>
<proteinExistence type="predicted"/>
<dbReference type="EMBL" id="BSFQ01000029">
    <property type="protein sequence ID" value="GLL14184.1"/>
    <property type="molecule type" value="Genomic_DNA"/>
</dbReference>
<evidence type="ECO:0000313" key="2">
    <source>
        <dbReference type="Proteomes" id="UP001143463"/>
    </source>
</evidence>
<evidence type="ECO:0000313" key="1">
    <source>
        <dbReference type="EMBL" id="GLL14184.1"/>
    </source>
</evidence>
<keyword evidence="2" id="KW-1185">Reference proteome</keyword>
<dbReference type="Pfam" id="PF06224">
    <property type="entry name" value="AlkZ-like"/>
    <property type="match status" value="1"/>
</dbReference>
<gene>
    <name evidence="1" type="ORF">GCM10017577_53310</name>
</gene>
<comment type="caution">
    <text evidence="1">The sequence shown here is derived from an EMBL/GenBank/DDBJ whole genome shotgun (WGS) entry which is preliminary data.</text>
</comment>
<reference evidence="1" key="1">
    <citation type="journal article" date="2014" name="Int. J. Syst. Evol. Microbiol.">
        <title>Complete genome sequence of Corynebacterium casei LMG S-19264T (=DSM 44701T), isolated from a smear-ripened cheese.</title>
        <authorList>
            <consortium name="US DOE Joint Genome Institute (JGI-PGF)"/>
            <person name="Walter F."/>
            <person name="Albersmeier A."/>
            <person name="Kalinowski J."/>
            <person name="Ruckert C."/>
        </authorList>
    </citation>
    <scope>NUCLEOTIDE SEQUENCE</scope>
    <source>
        <strain evidence="1">VKM Ac-1069</strain>
    </source>
</reference>
<evidence type="ECO:0008006" key="3">
    <source>
        <dbReference type="Google" id="ProtNLM"/>
    </source>
</evidence>
<organism evidence="1 2">
    <name type="scientific">Pseudonocardia halophobica</name>
    <dbReference type="NCBI Taxonomy" id="29401"/>
    <lineage>
        <taxon>Bacteria</taxon>
        <taxon>Bacillati</taxon>
        <taxon>Actinomycetota</taxon>
        <taxon>Actinomycetes</taxon>
        <taxon>Pseudonocardiales</taxon>
        <taxon>Pseudonocardiaceae</taxon>
        <taxon>Pseudonocardia</taxon>
    </lineage>
</organism>
<accession>A0A9W6LBW4</accession>
<dbReference type="PANTHER" id="PTHR38479:SF2">
    <property type="entry name" value="WINGED HELIX DNA-BINDING DOMAIN-CONTAINING PROTEIN"/>
    <property type="match status" value="1"/>
</dbReference>
<name>A0A9W6LBW4_9PSEU</name>
<dbReference type="AlphaFoldDB" id="A0A9W6LBW4"/>
<dbReference type="PANTHER" id="PTHR38479">
    <property type="entry name" value="LMO0824 PROTEIN"/>
    <property type="match status" value="1"/>
</dbReference>
<protein>
    <recommendedName>
        <fullName evidence="3">Winged helix DNA-binding domain-containing protein</fullName>
    </recommendedName>
</protein>
<reference evidence="1" key="2">
    <citation type="submission" date="2023-01" db="EMBL/GenBank/DDBJ databases">
        <authorList>
            <person name="Sun Q."/>
            <person name="Evtushenko L."/>
        </authorList>
    </citation>
    <scope>NUCLEOTIDE SEQUENCE</scope>
    <source>
        <strain evidence="1">VKM Ac-1069</strain>
    </source>
</reference>